<feature type="transmembrane region" description="Helical" evidence="1">
    <location>
        <begin position="396"/>
        <end position="420"/>
    </location>
</feature>
<dbReference type="SMART" id="SM00014">
    <property type="entry name" value="acidPPc"/>
    <property type="match status" value="1"/>
</dbReference>
<gene>
    <name evidence="3" type="ORF">ACFOGJ_27455</name>
</gene>
<feature type="transmembrane region" description="Helical" evidence="1">
    <location>
        <begin position="331"/>
        <end position="352"/>
    </location>
</feature>
<accession>A0ABV7L8R9</accession>
<comment type="caution">
    <text evidence="3">The sequence shown here is derived from an EMBL/GenBank/DDBJ whole genome shotgun (WGS) entry which is preliminary data.</text>
</comment>
<feature type="transmembrane region" description="Helical" evidence="1">
    <location>
        <begin position="426"/>
        <end position="444"/>
    </location>
</feature>
<keyword evidence="4" id="KW-1185">Reference proteome</keyword>
<feature type="transmembrane region" description="Helical" evidence="1">
    <location>
        <begin position="44"/>
        <end position="62"/>
    </location>
</feature>
<keyword evidence="1" id="KW-0472">Membrane</keyword>
<dbReference type="InterPro" id="IPR000326">
    <property type="entry name" value="PAP2/HPO"/>
</dbReference>
<dbReference type="EMBL" id="JBHRTR010000054">
    <property type="protein sequence ID" value="MFC3231014.1"/>
    <property type="molecule type" value="Genomic_DNA"/>
</dbReference>
<dbReference type="Pfam" id="PF01569">
    <property type="entry name" value="PAP2"/>
    <property type="match status" value="1"/>
</dbReference>
<dbReference type="SUPFAM" id="SSF48317">
    <property type="entry name" value="Acid phosphatase/Vanadium-dependent haloperoxidase"/>
    <property type="match status" value="1"/>
</dbReference>
<sequence length="685" mass="71509">MPHDEVPDIDDLILSHWPLTPWLALAVAFAVAAAEALPLRRFRLPAIAVLALLGGLAGLGNLPFWPLLAAATLGALAGDAACFRAGRRHGLRLEMYWPFDRHPHRLAAARHHFGDLGGGGLLAARFQSGAHGLLPAVAGASGMAGGRFLAASLPGALLWAVARLAPAALTVLLLAAVARIGDRLAIAVAIGLLGVLLAVWLARTGLRLGLPLLARLRSGLLDWAGRRGGRAGAAVERLAAPHHAAFRLLVLLALLVFLAIAGFLALLQGVVTGDPLLRFDGGISRLAQGLRTPWIDSWVVAMTLLGDWLVTLSVAGTAAAVLLLAGAWRLAVGLGLAMAATMAFVQGIKLLVAAPRPIEIYGGADAFSFPSGHATLTAALYGILGLLAYRFLPRWLAVPAVAACAALTAIVCLSRVYLAAHWPTDVIAGLLFGAGITAAFAIAFRAQALSRGAAGWLFGAATLALLAVGGWHIAQAMPQAERFYAVREPVPQPLSDPWAAGGWRDLPDRRIDLEGEREEPLLLLWNGEAEALREALRAQGWQDAPGWSLAILDRFLQPRTGALDLPALPRLDEGRRPVLTMLHAGSLGGRDGRFVLRAWPRLVAAPDRTGDGAGRIVLLGSVTFEPLHHPLGLLSVALPPEDGHHACDATAMLTALPGAQAVGAPLQGDAEEGACGGQRVLAGSG</sequence>
<feature type="transmembrane region" description="Helical" evidence="1">
    <location>
        <begin position="298"/>
        <end position="324"/>
    </location>
</feature>
<evidence type="ECO:0000256" key="1">
    <source>
        <dbReference type="SAM" id="Phobius"/>
    </source>
</evidence>
<evidence type="ECO:0000259" key="2">
    <source>
        <dbReference type="SMART" id="SM00014"/>
    </source>
</evidence>
<reference evidence="4" key="1">
    <citation type="journal article" date="2019" name="Int. J. Syst. Evol. Microbiol.">
        <title>The Global Catalogue of Microorganisms (GCM) 10K type strain sequencing project: providing services to taxonomists for standard genome sequencing and annotation.</title>
        <authorList>
            <consortium name="The Broad Institute Genomics Platform"/>
            <consortium name="The Broad Institute Genome Sequencing Center for Infectious Disease"/>
            <person name="Wu L."/>
            <person name="Ma J."/>
        </authorList>
    </citation>
    <scope>NUCLEOTIDE SEQUENCE [LARGE SCALE GENOMIC DNA]</scope>
    <source>
        <strain evidence="4">KCTC 42964</strain>
    </source>
</reference>
<feature type="transmembrane region" description="Helical" evidence="1">
    <location>
        <begin position="372"/>
        <end position="389"/>
    </location>
</feature>
<organism evidence="3 4">
    <name type="scientific">Marinibaculum pumilum</name>
    <dbReference type="NCBI Taxonomy" id="1766165"/>
    <lineage>
        <taxon>Bacteria</taxon>
        <taxon>Pseudomonadati</taxon>
        <taxon>Pseudomonadota</taxon>
        <taxon>Alphaproteobacteria</taxon>
        <taxon>Rhodospirillales</taxon>
        <taxon>Rhodospirillaceae</taxon>
        <taxon>Marinibaculum</taxon>
    </lineage>
</organism>
<dbReference type="PANTHER" id="PTHR30353">
    <property type="entry name" value="INNER MEMBRANE PROTEIN DEDA-RELATED"/>
    <property type="match status" value="1"/>
</dbReference>
<feature type="transmembrane region" description="Helical" evidence="1">
    <location>
        <begin position="184"/>
        <end position="202"/>
    </location>
</feature>
<keyword evidence="1" id="KW-0812">Transmembrane</keyword>
<feature type="transmembrane region" description="Helical" evidence="1">
    <location>
        <begin position="156"/>
        <end position="178"/>
    </location>
</feature>
<dbReference type="RefSeq" id="WP_379906482.1">
    <property type="nucleotide sequence ID" value="NZ_JBHRTR010000054.1"/>
</dbReference>
<name>A0ABV7L8R9_9PROT</name>
<evidence type="ECO:0000313" key="3">
    <source>
        <dbReference type="EMBL" id="MFC3231014.1"/>
    </source>
</evidence>
<proteinExistence type="predicted"/>
<protein>
    <submittedName>
        <fullName evidence="3">Phosphatase PAP2 family protein</fullName>
    </submittedName>
</protein>
<dbReference type="CDD" id="cd03392">
    <property type="entry name" value="PAP2_like_2"/>
    <property type="match status" value="1"/>
</dbReference>
<evidence type="ECO:0000313" key="4">
    <source>
        <dbReference type="Proteomes" id="UP001595528"/>
    </source>
</evidence>
<dbReference type="InterPro" id="IPR036938">
    <property type="entry name" value="PAP2/HPO_sf"/>
</dbReference>
<dbReference type="PANTHER" id="PTHR30353:SF15">
    <property type="entry name" value="INNER MEMBRANE PROTEIN YABI"/>
    <property type="match status" value="1"/>
</dbReference>
<feature type="transmembrane region" description="Helical" evidence="1">
    <location>
        <begin position="248"/>
        <end position="271"/>
    </location>
</feature>
<keyword evidence="1" id="KW-1133">Transmembrane helix</keyword>
<dbReference type="Proteomes" id="UP001595528">
    <property type="component" value="Unassembled WGS sequence"/>
</dbReference>
<dbReference type="Gene3D" id="1.20.144.10">
    <property type="entry name" value="Phosphatidic acid phosphatase type 2/haloperoxidase"/>
    <property type="match status" value="1"/>
</dbReference>
<feature type="transmembrane region" description="Helical" evidence="1">
    <location>
        <begin position="20"/>
        <end position="37"/>
    </location>
</feature>
<feature type="domain" description="Phosphatidic acid phosphatase type 2/haloperoxidase" evidence="2">
    <location>
        <begin position="331"/>
        <end position="441"/>
    </location>
</feature>
<dbReference type="InterPro" id="IPR032818">
    <property type="entry name" value="DedA-like"/>
</dbReference>
<feature type="transmembrane region" description="Helical" evidence="1">
    <location>
        <begin position="456"/>
        <end position="474"/>
    </location>
</feature>